<proteinExistence type="predicted"/>
<sequence>MPYIMQIQSIVKACDRINFITTLALNHPDIWRNTAKVTLQSHTLIHFTPTNVLVKYQKSPDKYDLRKASRLVLKTSLNIIFFESYFSEYMTLSNLWLQHNFRDLSLLREGLVLLAVRFLLGNRIVKATGI</sequence>
<keyword evidence="2" id="KW-1185">Reference proteome</keyword>
<dbReference type="AlphaFoldDB" id="A0A8X6JH77"/>
<evidence type="ECO:0000313" key="1">
    <source>
        <dbReference type="EMBL" id="GFR06411.1"/>
    </source>
</evidence>
<gene>
    <name evidence="1" type="ORF">TNCT_493881</name>
</gene>
<reference evidence="1" key="1">
    <citation type="submission" date="2020-07" db="EMBL/GenBank/DDBJ databases">
        <title>Multicomponent nature underlies the extraordinary mechanical properties of spider dragline silk.</title>
        <authorList>
            <person name="Kono N."/>
            <person name="Nakamura H."/>
            <person name="Mori M."/>
            <person name="Yoshida Y."/>
            <person name="Ohtoshi R."/>
            <person name="Malay A.D."/>
            <person name="Moran D.A.P."/>
            <person name="Tomita M."/>
            <person name="Numata K."/>
            <person name="Arakawa K."/>
        </authorList>
    </citation>
    <scope>NUCLEOTIDE SEQUENCE</scope>
</reference>
<evidence type="ECO:0000313" key="2">
    <source>
        <dbReference type="Proteomes" id="UP000887116"/>
    </source>
</evidence>
<dbReference type="EMBL" id="BMAO01006147">
    <property type="protein sequence ID" value="GFR06411.1"/>
    <property type="molecule type" value="Genomic_DNA"/>
</dbReference>
<comment type="caution">
    <text evidence="1">The sequence shown here is derived from an EMBL/GenBank/DDBJ whole genome shotgun (WGS) entry which is preliminary data.</text>
</comment>
<accession>A0A8X6JH77</accession>
<protein>
    <submittedName>
        <fullName evidence="1">Uncharacterized protein</fullName>
    </submittedName>
</protein>
<dbReference type="Proteomes" id="UP000887116">
    <property type="component" value="Unassembled WGS sequence"/>
</dbReference>
<name>A0A8X6JH77_TRICU</name>
<organism evidence="1 2">
    <name type="scientific">Trichonephila clavata</name>
    <name type="common">Joro spider</name>
    <name type="synonym">Nephila clavata</name>
    <dbReference type="NCBI Taxonomy" id="2740835"/>
    <lineage>
        <taxon>Eukaryota</taxon>
        <taxon>Metazoa</taxon>
        <taxon>Ecdysozoa</taxon>
        <taxon>Arthropoda</taxon>
        <taxon>Chelicerata</taxon>
        <taxon>Arachnida</taxon>
        <taxon>Araneae</taxon>
        <taxon>Araneomorphae</taxon>
        <taxon>Entelegynae</taxon>
        <taxon>Araneoidea</taxon>
        <taxon>Nephilidae</taxon>
        <taxon>Trichonephila</taxon>
    </lineage>
</organism>